<protein>
    <recommendedName>
        <fullName evidence="4">DUF4378 domain-containing protein</fullName>
    </recommendedName>
</protein>
<organism evidence="2 3">
    <name type="scientific">Cucumis sativus</name>
    <name type="common">Cucumber</name>
    <dbReference type="NCBI Taxonomy" id="3659"/>
    <lineage>
        <taxon>Eukaryota</taxon>
        <taxon>Viridiplantae</taxon>
        <taxon>Streptophyta</taxon>
        <taxon>Embryophyta</taxon>
        <taxon>Tracheophyta</taxon>
        <taxon>Spermatophyta</taxon>
        <taxon>Magnoliopsida</taxon>
        <taxon>eudicotyledons</taxon>
        <taxon>Gunneridae</taxon>
        <taxon>Pentapetalae</taxon>
        <taxon>rosids</taxon>
        <taxon>fabids</taxon>
        <taxon>Cucurbitales</taxon>
        <taxon>Cucurbitaceae</taxon>
        <taxon>Benincaseae</taxon>
        <taxon>Cucumis</taxon>
    </lineage>
</organism>
<dbReference type="KEGG" id="csv:101203076"/>
<reference evidence="2 3" key="1">
    <citation type="journal article" date="2009" name="Nat. Genet.">
        <title>The genome of the cucumber, Cucumis sativus L.</title>
        <authorList>
            <person name="Huang S."/>
            <person name="Li R."/>
            <person name="Zhang Z."/>
            <person name="Li L."/>
            <person name="Gu X."/>
            <person name="Fan W."/>
            <person name="Lucas W.J."/>
            <person name="Wang X."/>
            <person name="Xie B."/>
            <person name="Ni P."/>
            <person name="Ren Y."/>
            <person name="Zhu H."/>
            <person name="Li J."/>
            <person name="Lin K."/>
            <person name="Jin W."/>
            <person name="Fei Z."/>
            <person name="Li G."/>
            <person name="Staub J."/>
            <person name="Kilian A."/>
            <person name="van der Vossen E.A."/>
            <person name="Wu Y."/>
            <person name="Guo J."/>
            <person name="He J."/>
            <person name="Jia Z."/>
            <person name="Ren Y."/>
            <person name="Tian G."/>
            <person name="Lu Y."/>
            <person name="Ruan J."/>
            <person name="Qian W."/>
            <person name="Wang M."/>
            <person name="Huang Q."/>
            <person name="Li B."/>
            <person name="Xuan Z."/>
            <person name="Cao J."/>
            <person name="Asan"/>
            <person name="Wu Z."/>
            <person name="Zhang J."/>
            <person name="Cai Q."/>
            <person name="Bai Y."/>
            <person name="Zhao B."/>
            <person name="Han Y."/>
            <person name="Li Y."/>
            <person name="Li X."/>
            <person name="Wang S."/>
            <person name="Shi Q."/>
            <person name="Liu S."/>
            <person name="Cho W.K."/>
            <person name="Kim J.Y."/>
            <person name="Xu Y."/>
            <person name="Heller-Uszynska K."/>
            <person name="Miao H."/>
            <person name="Cheng Z."/>
            <person name="Zhang S."/>
            <person name="Wu J."/>
            <person name="Yang Y."/>
            <person name="Kang H."/>
            <person name="Li M."/>
            <person name="Liang H."/>
            <person name="Ren X."/>
            <person name="Shi Z."/>
            <person name="Wen M."/>
            <person name="Jian M."/>
            <person name="Yang H."/>
            <person name="Zhang G."/>
            <person name="Yang Z."/>
            <person name="Chen R."/>
            <person name="Liu S."/>
            <person name="Li J."/>
            <person name="Ma L."/>
            <person name="Liu H."/>
            <person name="Zhou Y."/>
            <person name="Zhao J."/>
            <person name="Fang X."/>
            <person name="Li G."/>
            <person name="Fang L."/>
            <person name="Li Y."/>
            <person name="Liu D."/>
            <person name="Zheng H."/>
            <person name="Zhang Y."/>
            <person name="Qin N."/>
            <person name="Li Z."/>
            <person name="Yang G."/>
            <person name="Yang S."/>
            <person name="Bolund L."/>
            <person name="Kristiansen K."/>
            <person name="Zheng H."/>
            <person name="Li S."/>
            <person name="Zhang X."/>
            <person name="Yang H."/>
            <person name="Wang J."/>
            <person name="Sun R."/>
            <person name="Zhang B."/>
            <person name="Jiang S."/>
            <person name="Wang J."/>
            <person name="Du Y."/>
            <person name="Li S."/>
        </authorList>
    </citation>
    <scope>NUCLEOTIDE SEQUENCE [LARGE SCALE GENOMIC DNA]</scope>
    <source>
        <strain evidence="3">cv. 9930</strain>
    </source>
</reference>
<name>A0A0A0L558_CUCSA</name>
<keyword evidence="3" id="KW-1185">Reference proteome</keyword>
<gene>
    <name evidence="2" type="ORF">Csa_4G644680</name>
</gene>
<dbReference type="EMBL" id="CM002925">
    <property type="protein sequence ID" value="KGN55291.1"/>
    <property type="molecule type" value="Genomic_DNA"/>
</dbReference>
<reference evidence="2 3" key="3">
    <citation type="journal article" date="2010" name="BMC Genomics">
        <title>Transcriptome sequencing and comparative analysis of cucumber flowers with different sex types.</title>
        <authorList>
            <person name="Guo S."/>
            <person name="Zheng Y."/>
            <person name="Joung J.G."/>
            <person name="Liu S."/>
            <person name="Zhang Z."/>
            <person name="Crasta O.R."/>
            <person name="Sobral B.W."/>
            <person name="Xu Y."/>
            <person name="Huang S."/>
            <person name="Fei Z."/>
        </authorList>
    </citation>
    <scope>NUCLEOTIDE SEQUENCE [LARGE SCALE GENOMIC DNA]</scope>
    <source>
        <strain evidence="3">cv. 9930</strain>
    </source>
</reference>
<dbReference type="OMA" id="QFMGPLQ"/>
<dbReference type="PANTHER" id="PTHR37613:SF4">
    <property type="entry name" value="DUF4378 DOMAIN-CONTAINING PROTEIN"/>
    <property type="match status" value="1"/>
</dbReference>
<dbReference type="AlphaFoldDB" id="A0A0A0L558"/>
<evidence type="ECO:0000313" key="2">
    <source>
        <dbReference type="EMBL" id="KGN55291.1"/>
    </source>
</evidence>
<sequence length="355" mass="39868">MFFYSPLTFQTLFLIASMTPRSPLRQLLQEQQEPFKLEEYLSERDYYSRKSLSRGSGLACSGGKLDSIMKFGKGFMEINTLLKNSCKKLVFINRKQQNKDLGKNGWIFSVGCKRVAESDNFLSPCSSRKTVHSVSGKDDEETLSSTRGRHANSSTSNTFEAPEPCNFQVVKAAAGKKLVSRSMEPRKRSLIRARSNDNRLRNGIPLQKKVPEDSILSATLWELLLYSAATEKTSGIETAELPELVASNPASQLLISKRVIHQTKQLLFNCVREVVEAQSKQGSRIGSEEAGRIICEKEAIVKEANLSNLLFSDYLSSAAEWRDFKPQKQLIGTEIGEFILKEIINEVVKELIDNL</sequence>
<dbReference type="Proteomes" id="UP000029981">
    <property type="component" value="Chromosome 4"/>
</dbReference>
<feature type="region of interest" description="Disordered" evidence="1">
    <location>
        <begin position="125"/>
        <end position="158"/>
    </location>
</feature>
<evidence type="ECO:0000313" key="3">
    <source>
        <dbReference type="Proteomes" id="UP000029981"/>
    </source>
</evidence>
<evidence type="ECO:0008006" key="4">
    <source>
        <dbReference type="Google" id="ProtNLM"/>
    </source>
</evidence>
<dbReference type="Gramene" id="KGN55291">
    <property type="protein sequence ID" value="KGN55291"/>
    <property type="gene ID" value="Csa_4G644680"/>
</dbReference>
<dbReference type="PANTHER" id="PTHR37613">
    <property type="entry name" value="DUF4378 DOMAIN PROTEIN"/>
    <property type="match status" value="1"/>
</dbReference>
<dbReference type="OrthoDB" id="691329at2759"/>
<reference evidence="2 3" key="4">
    <citation type="journal article" date="2011" name="BMC Genomics">
        <title>RNA-Seq improves annotation of protein-coding genes in the cucumber genome.</title>
        <authorList>
            <person name="Li Z."/>
            <person name="Zhang Z."/>
            <person name="Yan P."/>
            <person name="Huang S."/>
            <person name="Fei Z."/>
            <person name="Lin K."/>
        </authorList>
    </citation>
    <scope>NUCLEOTIDE SEQUENCE [LARGE SCALE GENOMIC DNA]</scope>
    <source>
        <strain evidence="3">cv. 9930</strain>
    </source>
</reference>
<evidence type="ECO:0000256" key="1">
    <source>
        <dbReference type="SAM" id="MobiDB-lite"/>
    </source>
</evidence>
<proteinExistence type="predicted"/>
<dbReference type="eggNOG" id="ENOG502RYEF">
    <property type="taxonomic scope" value="Eukaryota"/>
</dbReference>
<accession>A0A0A0L558</accession>
<feature type="compositionally biased region" description="Polar residues" evidence="1">
    <location>
        <begin position="143"/>
        <end position="158"/>
    </location>
</feature>
<reference evidence="2 3" key="2">
    <citation type="journal article" date="2009" name="PLoS ONE">
        <title>An integrated genetic and cytogenetic map of the cucumber genome.</title>
        <authorList>
            <person name="Ren Y."/>
            <person name="Zhang Z."/>
            <person name="Liu J."/>
            <person name="Staub J.E."/>
            <person name="Han Y."/>
            <person name="Cheng Z."/>
            <person name="Li X."/>
            <person name="Lu J."/>
            <person name="Miao H."/>
            <person name="Kang H."/>
            <person name="Xie B."/>
            <person name="Gu X."/>
            <person name="Wang X."/>
            <person name="Du Y."/>
            <person name="Jin W."/>
            <person name="Huang S."/>
        </authorList>
    </citation>
    <scope>NUCLEOTIDE SEQUENCE [LARGE SCALE GENOMIC DNA]</scope>
    <source>
        <strain evidence="3">cv. 9930</strain>
    </source>
</reference>